<feature type="transmembrane region" description="Helical" evidence="6">
    <location>
        <begin position="352"/>
        <end position="376"/>
    </location>
</feature>
<evidence type="ECO:0000256" key="4">
    <source>
        <dbReference type="ARBA" id="ARBA00022989"/>
    </source>
</evidence>
<evidence type="ECO:0000256" key="5">
    <source>
        <dbReference type="ARBA" id="ARBA00023136"/>
    </source>
</evidence>
<sequence>MIYNGFSHIMPELVVWMIYLKINGWSVAEIALVQGLFTLFSTFFELPSGIIADRFGRKRTLQIGEIFCVLYLLTFFFPTNHTLIAIGMFLFAIGLSLISGADVSLLYNIVEKESPKNYLKYVGRFNAIGILAMALGNLSGGIIANTSWKLLFVFAISLRLISFIIISRVKEVKVEVDLKDIGVINQFNLILSFFEKRKTFILLLVCTSLSIAAITSSYQFAPVIFENMNLSTVDISIIFGVISVLGAIFAFLPDKLSAFISSKSIISLSLCIAMLMFLLIALFPNTIFLVIISIIIPNILFEAWNVILDTFIQEQVTDNIRSSIFSILNLVASLAITLISFIVSMFSNKLSLIYIISLTSCFLLSISLISFIIFNWTNKNSKHRMVSCKEINTKI</sequence>
<dbReference type="Pfam" id="PF07690">
    <property type="entry name" value="MFS_1"/>
    <property type="match status" value="1"/>
</dbReference>
<evidence type="ECO:0000256" key="3">
    <source>
        <dbReference type="ARBA" id="ARBA00022692"/>
    </source>
</evidence>
<feature type="transmembrane region" description="Helical" evidence="6">
    <location>
        <begin position="121"/>
        <end position="144"/>
    </location>
</feature>
<dbReference type="PANTHER" id="PTHR23530:SF1">
    <property type="entry name" value="PERMEASE, MAJOR FACILITATOR SUPERFAMILY-RELATED"/>
    <property type="match status" value="1"/>
</dbReference>
<keyword evidence="5 6" id="KW-0472">Membrane</keyword>
<dbReference type="AlphaFoldDB" id="A0A6L2ZYI0"/>
<dbReference type="EMBL" id="BLXU01000010">
    <property type="protein sequence ID" value="GFO52424.1"/>
    <property type="molecule type" value="Genomic_DNA"/>
</dbReference>
<dbReference type="GO" id="GO:0022857">
    <property type="term" value="F:transmembrane transporter activity"/>
    <property type="evidence" value="ECO:0007669"/>
    <property type="project" value="InterPro"/>
</dbReference>
<feature type="transmembrane region" description="Helical" evidence="6">
    <location>
        <begin position="60"/>
        <end position="77"/>
    </location>
</feature>
<evidence type="ECO:0000256" key="2">
    <source>
        <dbReference type="ARBA" id="ARBA00022448"/>
    </source>
</evidence>
<feature type="transmembrane region" description="Helical" evidence="6">
    <location>
        <begin position="200"/>
        <end position="221"/>
    </location>
</feature>
<feature type="transmembrane region" description="Helical" evidence="6">
    <location>
        <begin position="264"/>
        <end position="283"/>
    </location>
</feature>
<dbReference type="InterPro" id="IPR020846">
    <property type="entry name" value="MFS_dom"/>
</dbReference>
<evidence type="ECO:0000259" key="7">
    <source>
        <dbReference type="PROSITE" id="PS50850"/>
    </source>
</evidence>
<gene>
    <name evidence="8" type="ORF">ikelab_16990</name>
</gene>
<keyword evidence="2" id="KW-0813">Transport</keyword>
<evidence type="ECO:0000313" key="8">
    <source>
        <dbReference type="EMBL" id="GFO52424.1"/>
    </source>
</evidence>
<comment type="caution">
    <text evidence="8">The sequence shown here is derived from an EMBL/GenBank/DDBJ whole genome shotgun (WGS) entry which is preliminary data.</text>
</comment>
<feature type="domain" description="Major facilitator superfamily (MFS) profile" evidence="7">
    <location>
        <begin position="1"/>
        <end position="378"/>
    </location>
</feature>
<reference evidence="8 9" key="1">
    <citation type="submission" date="2020-06" db="EMBL/GenBank/DDBJ databases">
        <title>Draft genome sequence of Lactic acid bacteria from Okinawan-style tofu.</title>
        <authorList>
            <person name="Takara I."/>
            <person name="Ikematsu S."/>
        </authorList>
    </citation>
    <scope>NUCLEOTIDE SEQUENCE [LARGE SCALE GENOMIC DNA]</scope>
    <source>
        <strain evidence="9">lg38</strain>
    </source>
</reference>
<accession>A0A6L2ZYI0</accession>
<protein>
    <submittedName>
        <fullName evidence="8">MFS transporter</fullName>
    </submittedName>
</protein>
<feature type="transmembrane region" description="Helical" evidence="6">
    <location>
        <begin position="233"/>
        <end position="252"/>
    </location>
</feature>
<dbReference type="InterPro" id="IPR036259">
    <property type="entry name" value="MFS_trans_sf"/>
</dbReference>
<dbReference type="InterPro" id="IPR053160">
    <property type="entry name" value="MFS_DHA3_Transporter"/>
</dbReference>
<dbReference type="SUPFAM" id="SSF103473">
    <property type="entry name" value="MFS general substrate transporter"/>
    <property type="match status" value="1"/>
</dbReference>
<feature type="transmembrane region" description="Helical" evidence="6">
    <location>
        <begin position="83"/>
        <end position="109"/>
    </location>
</feature>
<dbReference type="Gene3D" id="1.20.1250.20">
    <property type="entry name" value="MFS general substrate transporter like domains"/>
    <property type="match status" value="2"/>
</dbReference>
<dbReference type="PROSITE" id="PS00216">
    <property type="entry name" value="SUGAR_TRANSPORT_1"/>
    <property type="match status" value="1"/>
</dbReference>
<name>A0A6L2ZYI0_9LACT</name>
<organism evidence="8 9">
    <name type="scientific">Lactococcus garvieae</name>
    <dbReference type="NCBI Taxonomy" id="1363"/>
    <lineage>
        <taxon>Bacteria</taxon>
        <taxon>Bacillati</taxon>
        <taxon>Bacillota</taxon>
        <taxon>Bacilli</taxon>
        <taxon>Lactobacillales</taxon>
        <taxon>Streptococcaceae</taxon>
        <taxon>Lactococcus</taxon>
    </lineage>
</organism>
<proteinExistence type="predicted"/>
<evidence type="ECO:0000256" key="1">
    <source>
        <dbReference type="ARBA" id="ARBA00004651"/>
    </source>
</evidence>
<feature type="transmembrane region" description="Helical" evidence="6">
    <location>
        <begin position="324"/>
        <end position="346"/>
    </location>
</feature>
<feature type="transmembrane region" description="Helical" evidence="6">
    <location>
        <begin position="150"/>
        <end position="169"/>
    </location>
</feature>
<dbReference type="InterPro" id="IPR005829">
    <property type="entry name" value="Sugar_transporter_CS"/>
</dbReference>
<dbReference type="GO" id="GO:0005886">
    <property type="term" value="C:plasma membrane"/>
    <property type="evidence" value="ECO:0007669"/>
    <property type="project" value="UniProtKB-SubCell"/>
</dbReference>
<evidence type="ECO:0000313" key="9">
    <source>
        <dbReference type="Proteomes" id="UP000504756"/>
    </source>
</evidence>
<dbReference type="PANTHER" id="PTHR23530">
    <property type="entry name" value="TRANSPORT PROTEIN-RELATED"/>
    <property type="match status" value="1"/>
</dbReference>
<evidence type="ECO:0000256" key="6">
    <source>
        <dbReference type="SAM" id="Phobius"/>
    </source>
</evidence>
<comment type="subcellular location">
    <subcellularLocation>
        <location evidence="1">Cell membrane</location>
        <topology evidence="1">Multi-pass membrane protein</topology>
    </subcellularLocation>
</comment>
<dbReference type="PROSITE" id="PS50850">
    <property type="entry name" value="MFS"/>
    <property type="match status" value="1"/>
</dbReference>
<feature type="transmembrane region" description="Helical" evidence="6">
    <location>
        <begin position="289"/>
        <end position="312"/>
    </location>
</feature>
<keyword evidence="3 6" id="KW-0812">Transmembrane</keyword>
<dbReference type="Proteomes" id="UP000504756">
    <property type="component" value="Unassembled WGS sequence"/>
</dbReference>
<dbReference type="InterPro" id="IPR011701">
    <property type="entry name" value="MFS"/>
</dbReference>
<keyword evidence="4 6" id="KW-1133">Transmembrane helix</keyword>